<name>A0A1J1IUN7_9DIPT</name>
<evidence type="ECO:0000313" key="1">
    <source>
        <dbReference type="EMBL" id="CRL03933.1"/>
    </source>
</evidence>
<reference evidence="1 2" key="1">
    <citation type="submission" date="2015-04" db="EMBL/GenBank/DDBJ databases">
        <authorList>
            <person name="Syromyatnikov M.Y."/>
            <person name="Popov V.N."/>
        </authorList>
    </citation>
    <scope>NUCLEOTIDE SEQUENCE [LARGE SCALE GENOMIC DNA]</scope>
</reference>
<organism evidence="1 2">
    <name type="scientific">Clunio marinus</name>
    <dbReference type="NCBI Taxonomy" id="568069"/>
    <lineage>
        <taxon>Eukaryota</taxon>
        <taxon>Metazoa</taxon>
        <taxon>Ecdysozoa</taxon>
        <taxon>Arthropoda</taxon>
        <taxon>Hexapoda</taxon>
        <taxon>Insecta</taxon>
        <taxon>Pterygota</taxon>
        <taxon>Neoptera</taxon>
        <taxon>Endopterygota</taxon>
        <taxon>Diptera</taxon>
        <taxon>Nematocera</taxon>
        <taxon>Chironomoidea</taxon>
        <taxon>Chironomidae</taxon>
        <taxon>Clunio</taxon>
    </lineage>
</organism>
<keyword evidence="2" id="KW-1185">Reference proteome</keyword>
<proteinExistence type="predicted"/>
<dbReference type="EMBL" id="CVRI01000060">
    <property type="protein sequence ID" value="CRL03933.1"/>
    <property type="molecule type" value="Genomic_DNA"/>
</dbReference>
<sequence length="76" mass="8943">MATINSCNSSGTKWKLYSTNHPTIAWRARKYLRNCDQEERKMDKLFMTFLLQDSGGEAKLSTIRLDSRKTTRIYKH</sequence>
<gene>
    <name evidence="1" type="ORF">CLUMA_CG017054</name>
</gene>
<evidence type="ECO:0000313" key="2">
    <source>
        <dbReference type="Proteomes" id="UP000183832"/>
    </source>
</evidence>
<protein>
    <submittedName>
        <fullName evidence="1">CLUMA_CG017054, isoform A</fullName>
    </submittedName>
</protein>
<accession>A0A1J1IUN7</accession>
<dbReference type="Proteomes" id="UP000183832">
    <property type="component" value="Unassembled WGS sequence"/>
</dbReference>
<dbReference type="AlphaFoldDB" id="A0A1J1IUN7"/>